<evidence type="ECO:0000256" key="3">
    <source>
        <dbReference type="ARBA" id="ARBA00022840"/>
    </source>
</evidence>
<dbReference type="PANTHER" id="PTHR30258">
    <property type="entry name" value="TYPE II SECRETION SYSTEM PROTEIN GSPE-RELATED"/>
    <property type="match status" value="1"/>
</dbReference>
<evidence type="ECO:0000313" key="5">
    <source>
        <dbReference type="EMBL" id="HIU28548.1"/>
    </source>
</evidence>
<organism evidence="5 6">
    <name type="scientific">Candidatus Fimisoma avicola</name>
    <dbReference type="NCBI Taxonomy" id="2840826"/>
    <lineage>
        <taxon>Bacteria</taxon>
        <taxon>Bacillati</taxon>
        <taxon>Bacillota</taxon>
        <taxon>Clostridia</taxon>
        <taxon>Eubacteriales</taxon>
        <taxon>Candidatus Fimisoma</taxon>
    </lineage>
</organism>
<dbReference type="GO" id="GO:0016887">
    <property type="term" value="F:ATP hydrolysis activity"/>
    <property type="evidence" value="ECO:0007669"/>
    <property type="project" value="TreeGrafter"/>
</dbReference>
<proteinExistence type="inferred from homology"/>
<dbReference type="PANTHER" id="PTHR30258:SF3">
    <property type="entry name" value="SLL1921 PROTEIN"/>
    <property type="match status" value="1"/>
</dbReference>
<comment type="caution">
    <text evidence="5">The sequence shown here is derived from an EMBL/GenBank/DDBJ whole genome shotgun (WGS) entry which is preliminary data.</text>
</comment>
<dbReference type="InterPro" id="IPR001482">
    <property type="entry name" value="T2SS/T4SS_dom"/>
</dbReference>
<evidence type="ECO:0000259" key="4">
    <source>
        <dbReference type="Pfam" id="PF00437"/>
    </source>
</evidence>
<dbReference type="Proteomes" id="UP000824091">
    <property type="component" value="Unassembled WGS sequence"/>
</dbReference>
<dbReference type="SUPFAM" id="SSF52540">
    <property type="entry name" value="P-loop containing nucleoside triphosphate hydrolases"/>
    <property type="match status" value="1"/>
</dbReference>
<dbReference type="GO" id="GO:0005886">
    <property type="term" value="C:plasma membrane"/>
    <property type="evidence" value="ECO:0007669"/>
    <property type="project" value="TreeGrafter"/>
</dbReference>
<keyword evidence="2" id="KW-0547">Nucleotide-binding</keyword>
<dbReference type="EMBL" id="DVMO01000145">
    <property type="protein sequence ID" value="HIU28548.1"/>
    <property type="molecule type" value="Genomic_DNA"/>
</dbReference>
<accession>A0A9D1I7B9</accession>
<protein>
    <submittedName>
        <fullName evidence="5">Flp pilus assembly complex ATPase component TadA</fullName>
    </submittedName>
</protein>
<keyword evidence="3" id="KW-0067">ATP-binding</keyword>
<dbReference type="AlphaFoldDB" id="A0A9D1I7B9"/>
<name>A0A9D1I7B9_9FIRM</name>
<dbReference type="Pfam" id="PF00437">
    <property type="entry name" value="T2SSE"/>
    <property type="match status" value="1"/>
</dbReference>
<reference evidence="5" key="1">
    <citation type="submission" date="2020-10" db="EMBL/GenBank/DDBJ databases">
        <authorList>
            <person name="Gilroy R."/>
        </authorList>
    </citation>
    <scope>NUCLEOTIDE SEQUENCE</scope>
    <source>
        <strain evidence="5">11300</strain>
    </source>
</reference>
<sequence length="464" mass="53922">MDQYITFKKFYELCRQVGDIFEKRWKEADENEKQQMLEQEKKAIMGYEKETEAYKSGIREVIEKEPACMSTECPPWYPNLAAGIFAELYGLAGIAPWAYDETEEYENSSSAKIIGDRIYCLIGGISQLQPQRISRERRQQLKRALLMAYPKERVEKGFHEIYLRNGIRITIYSGDRTKDGQDIMVFRKYIVRELTFEKLAALGTVPPEGVELFKVMVRLGFNVLFIGQVRAGKTVFMQTWQRYECRNLEGLAISTDPETPWHEIMPDAPIMQIVADGKELDDVAKSMLRGDNDYILLEEMRDADAFKLAVDITSAGTRRTKATIHAGSAQDVPYKMASAITARYGGSEKNMIAQIYRNFHYVFELCQMPSNRAKKLLNTISEYRYDPVLDRVSVHEICRYDHESGKWRWKYDIGEDKREMGKLQPDEFKKMDKMLKTLENRNPVMENTVIYPRYYSGGKDKDVH</sequence>
<dbReference type="GO" id="GO:0005524">
    <property type="term" value="F:ATP binding"/>
    <property type="evidence" value="ECO:0007669"/>
    <property type="project" value="UniProtKB-KW"/>
</dbReference>
<gene>
    <name evidence="5" type="primary">tadA</name>
    <name evidence="5" type="ORF">IAD16_09275</name>
</gene>
<evidence type="ECO:0000256" key="2">
    <source>
        <dbReference type="ARBA" id="ARBA00022741"/>
    </source>
</evidence>
<evidence type="ECO:0000256" key="1">
    <source>
        <dbReference type="ARBA" id="ARBA00006611"/>
    </source>
</evidence>
<dbReference type="InterPro" id="IPR027417">
    <property type="entry name" value="P-loop_NTPase"/>
</dbReference>
<feature type="domain" description="Bacterial type II secretion system protein E" evidence="4">
    <location>
        <begin position="185"/>
        <end position="340"/>
    </location>
</feature>
<evidence type="ECO:0000313" key="6">
    <source>
        <dbReference type="Proteomes" id="UP000824091"/>
    </source>
</evidence>
<comment type="similarity">
    <text evidence="1">Belongs to the GSP E family.</text>
</comment>
<dbReference type="Gene3D" id="3.40.50.300">
    <property type="entry name" value="P-loop containing nucleotide triphosphate hydrolases"/>
    <property type="match status" value="1"/>
</dbReference>
<reference evidence="5" key="2">
    <citation type="journal article" date="2021" name="PeerJ">
        <title>Extensive microbial diversity within the chicken gut microbiome revealed by metagenomics and culture.</title>
        <authorList>
            <person name="Gilroy R."/>
            <person name="Ravi A."/>
            <person name="Getino M."/>
            <person name="Pursley I."/>
            <person name="Horton D.L."/>
            <person name="Alikhan N.F."/>
            <person name="Baker D."/>
            <person name="Gharbi K."/>
            <person name="Hall N."/>
            <person name="Watson M."/>
            <person name="Adriaenssens E.M."/>
            <person name="Foster-Nyarko E."/>
            <person name="Jarju S."/>
            <person name="Secka A."/>
            <person name="Antonio M."/>
            <person name="Oren A."/>
            <person name="Chaudhuri R.R."/>
            <person name="La Ragione R."/>
            <person name="Hildebrand F."/>
            <person name="Pallen M.J."/>
        </authorList>
    </citation>
    <scope>NUCLEOTIDE SEQUENCE</scope>
    <source>
        <strain evidence="5">11300</strain>
    </source>
</reference>